<dbReference type="AlphaFoldDB" id="A0AAV7AAY1"/>
<keyword evidence="1" id="KW-0812">Transmembrane</keyword>
<organism evidence="2 3">
    <name type="scientific">Engystomops pustulosus</name>
    <name type="common">Tungara frog</name>
    <name type="synonym">Physalaemus pustulosus</name>
    <dbReference type="NCBI Taxonomy" id="76066"/>
    <lineage>
        <taxon>Eukaryota</taxon>
        <taxon>Metazoa</taxon>
        <taxon>Chordata</taxon>
        <taxon>Craniata</taxon>
        <taxon>Vertebrata</taxon>
        <taxon>Euteleostomi</taxon>
        <taxon>Amphibia</taxon>
        <taxon>Batrachia</taxon>
        <taxon>Anura</taxon>
        <taxon>Neobatrachia</taxon>
        <taxon>Hyloidea</taxon>
        <taxon>Leptodactylidae</taxon>
        <taxon>Leiuperinae</taxon>
        <taxon>Engystomops</taxon>
    </lineage>
</organism>
<feature type="transmembrane region" description="Helical" evidence="1">
    <location>
        <begin position="51"/>
        <end position="69"/>
    </location>
</feature>
<keyword evidence="3" id="KW-1185">Reference proteome</keyword>
<proteinExistence type="predicted"/>
<keyword evidence="1" id="KW-0472">Membrane</keyword>
<evidence type="ECO:0000313" key="3">
    <source>
        <dbReference type="Proteomes" id="UP000824782"/>
    </source>
</evidence>
<sequence length="91" mass="10877">MIYTQSYRNSIVYHAILFQEPDLVVGRRSSHSSLVMFGQMEVLSDCLFRNVFLHALIFLYIIILFLNIFRYKKFLNPWIKHTCCTRNSLLK</sequence>
<comment type="caution">
    <text evidence="2">The sequence shown here is derived from an EMBL/GenBank/DDBJ whole genome shotgun (WGS) entry which is preliminary data.</text>
</comment>
<evidence type="ECO:0000313" key="2">
    <source>
        <dbReference type="EMBL" id="KAG8557054.1"/>
    </source>
</evidence>
<protein>
    <submittedName>
        <fullName evidence="2">Uncharacterized protein</fullName>
    </submittedName>
</protein>
<name>A0AAV7AAY1_ENGPU</name>
<accession>A0AAV7AAY1</accession>
<evidence type="ECO:0000256" key="1">
    <source>
        <dbReference type="SAM" id="Phobius"/>
    </source>
</evidence>
<dbReference type="Proteomes" id="UP000824782">
    <property type="component" value="Unassembled WGS sequence"/>
</dbReference>
<reference evidence="2" key="1">
    <citation type="thesis" date="2020" institute="ProQuest LLC" country="789 East Eisenhower Parkway, Ann Arbor, MI, USA">
        <title>Comparative Genomics and Chromosome Evolution.</title>
        <authorList>
            <person name="Mudd A.B."/>
        </authorList>
    </citation>
    <scope>NUCLEOTIDE SEQUENCE</scope>
    <source>
        <strain evidence="2">237g6f4</strain>
        <tissue evidence="2">Blood</tissue>
    </source>
</reference>
<dbReference type="EMBL" id="WNYA01000009">
    <property type="protein sequence ID" value="KAG8557054.1"/>
    <property type="molecule type" value="Genomic_DNA"/>
</dbReference>
<gene>
    <name evidence="2" type="ORF">GDO81_018313</name>
</gene>
<keyword evidence="1" id="KW-1133">Transmembrane helix</keyword>